<reference evidence="5" key="1">
    <citation type="submission" date="2021-04" db="EMBL/GenBank/DDBJ databases">
        <authorList>
            <person name="Chebbi M.A.C M."/>
        </authorList>
    </citation>
    <scope>NUCLEOTIDE SEQUENCE</scope>
</reference>
<evidence type="ECO:0000313" key="6">
    <source>
        <dbReference type="Proteomes" id="UP000786811"/>
    </source>
</evidence>
<sequence>MIFKSGAPKRSRTAPGESPACFIPKHRLVCIVAVVEGGRIPFMFRFSIIFKFICHSCVSYKRDFVNVVGFTHNLNNDKKLRDVVMAERRRLPSSEPSKNSPLPSSPPSKKSKLSETDEDIGLEAEEEADISLETSEILSRSSSSEKDNSKENLEVDDPTPGPSKDKEDSQDVVTLWYRAPEVLLGCPYATPVDIWSIGCILAELNRLAPLFPGSSEGDELDRIFQVIGTPSQEEWPKNVSLSWTAFPQRRPMPLKNIIPQIDSDGLDLITNLLTFNPHVRLTAAQALQHSSIVK</sequence>
<comment type="caution">
    <text evidence="5">The sequence shown here is derived from an EMBL/GenBank/DDBJ whole genome shotgun (WGS) entry which is preliminary data.</text>
</comment>
<keyword evidence="6" id="KW-1185">Reference proteome</keyword>
<feature type="compositionally biased region" description="Low complexity" evidence="3">
    <location>
        <begin position="93"/>
        <end position="102"/>
    </location>
</feature>
<evidence type="ECO:0000256" key="3">
    <source>
        <dbReference type="SAM" id="MobiDB-lite"/>
    </source>
</evidence>
<proteinExistence type="predicted"/>
<gene>
    <name evidence="5" type="ORF">HICCMSTLAB_LOCUS8226</name>
</gene>
<feature type="compositionally biased region" description="Basic and acidic residues" evidence="3">
    <location>
        <begin position="143"/>
        <end position="153"/>
    </location>
</feature>
<dbReference type="Gene3D" id="1.10.510.10">
    <property type="entry name" value="Transferase(Phosphotransferase) domain 1"/>
    <property type="match status" value="1"/>
</dbReference>
<dbReference type="Pfam" id="PF00069">
    <property type="entry name" value="Pkinase"/>
    <property type="match status" value="1"/>
</dbReference>
<dbReference type="PROSITE" id="PS50011">
    <property type="entry name" value="PROTEIN_KINASE_DOM"/>
    <property type="match status" value="1"/>
</dbReference>
<dbReference type="OrthoDB" id="1732493at2759"/>
<evidence type="ECO:0000259" key="4">
    <source>
        <dbReference type="PROSITE" id="PS50011"/>
    </source>
</evidence>
<dbReference type="InterPro" id="IPR000719">
    <property type="entry name" value="Prot_kinase_dom"/>
</dbReference>
<dbReference type="InterPro" id="IPR050117">
    <property type="entry name" value="MAPK"/>
</dbReference>
<dbReference type="SMART" id="SM00220">
    <property type="entry name" value="S_TKc"/>
    <property type="match status" value="1"/>
</dbReference>
<dbReference type="AlphaFoldDB" id="A0A8J2MN79"/>
<dbReference type="EMBL" id="CAJNRD030001121">
    <property type="protein sequence ID" value="CAG5096471.1"/>
    <property type="molecule type" value="Genomic_DNA"/>
</dbReference>
<dbReference type="GO" id="GO:0004672">
    <property type="term" value="F:protein kinase activity"/>
    <property type="evidence" value="ECO:0007669"/>
    <property type="project" value="InterPro"/>
</dbReference>
<keyword evidence="5" id="KW-0808">Transferase</keyword>
<dbReference type="Proteomes" id="UP000786811">
    <property type="component" value="Unassembled WGS sequence"/>
</dbReference>
<name>A0A8J2MN79_COTCN</name>
<feature type="region of interest" description="Disordered" evidence="3">
    <location>
        <begin position="133"/>
        <end position="170"/>
    </location>
</feature>
<dbReference type="GO" id="GO:0005524">
    <property type="term" value="F:ATP binding"/>
    <property type="evidence" value="ECO:0007669"/>
    <property type="project" value="UniProtKB-KW"/>
</dbReference>
<dbReference type="SUPFAM" id="SSF56112">
    <property type="entry name" value="Protein kinase-like (PK-like)"/>
    <property type="match status" value="1"/>
</dbReference>
<evidence type="ECO:0000256" key="1">
    <source>
        <dbReference type="ARBA" id="ARBA00022741"/>
    </source>
</evidence>
<evidence type="ECO:0000256" key="2">
    <source>
        <dbReference type="ARBA" id="ARBA00022840"/>
    </source>
</evidence>
<keyword evidence="1" id="KW-0547">Nucleotide-binding</keyword>
<organism evidence="5 6">
    <name type="scientific">Cotesia congregata</name>
    <name type="common">Parasitoid wasp</name>
    <name type="synonym">Apanteles congregatus</name>
    <dbReference type="NCBI Taxonomy" id="51543"/>
    <lineage>
        <taxon>Eukaryota</taxon>
        <taxon>Metazoa</taxon>
        <taxon>Ecdysozoa</taxon>
        <taxon>Arthropoda</taxon>
        <taxon>Hexapoda</taxon>
        <taxon>Insecta</taxon>
        <taxon>Pterygota</taxon>
        <taxon>Neoptera</taxon>
        <taxon>Endopterygota</taxon>
        <taxon>Hymenoptera</taxon>
        <taxon>Apocrita</taxon>
        <taxon>Ichneumonoidea</taxon>
        <taxon>Braconidae</taxon>
        <taxon>Microgastrinae</taxon>
        <taxon>Cotesia</taxon>
    </lineage>
</organism>
<feature type="compositionally biased region" description="Low complexity" evidence="3">
    <location>
        <begin position="133"/>
        <end position="142"/>
    </location>
</feature>
<evidence type="ECO:0000313" key="5">
    <source>
        <dbReference type="EMBL" id="CAG5096471.1"/>
    </source>
</evidence>
<accession>A0A8J2MN79</accession>
<dbReference type="InterPro" id="IPR011009">
    <property type="entry name" value="Kinase-like_dom_sf"/>
</dbReference>
<keyword evidence="2" id="KW-0067">ATP-binding</keyword>
<dbReference type="PANTHER" id="PTHR24055">
    <property type="entry name" value="MITOGEN-ACTIVATED PROTEIN KINASE"/>
    <property type="match status" value="1"/>
</dbReference>
<protein>
    <submittedName>
        <fullName evidence="5">Similar to CDK4: Cyclin-dependent kinase 4 (Homo sapiens)</fullName>
    </submittedName>
</protein>
<keyword evidence="5" id="KW-0418">Kinase</keyword>
<feature type="domain" description="Protein kinase" evidence="4">
    <location>
        <begin position="1"/>
        <end position="292"/>
    </location>
</feature>
<feature type="region of interest" description="Disordered" evidence="3">
    <location>
        <begin position="88"/>
        <end position="118"/>
    </location>
</feature>